<feature type="compositionally biased region" description="Low complexity" evidence="1">
    <location>
        <begin position="244"/>
        <end position="253"/>
    </location>
</feature>
<reference evidence="2 3" key="1">
    <citation type="submission" date="2014-04" db="EMBL/GenBank/DDBJ databases">
        <authorList>
            <consortium name="DOE Joint Genome Institute"/>
            <person name="Kuo A."/>
            <person name="Kohler A."/>
            <person name="Nagy L.G."/>
            <person name="Floudas D."/>
            <person name="Copeland A."/>
            <person name="Barry K.W."/>
            <person name="Cichocki N."/>
            <person name="Veneault-Fourrey C."/>
            <person name="LaButti K."/>
            <person name="Lindquist E.A."/>
            <person name="Lipzen A."/>
            <person name="Lundell T."/>
            <person name="Morin E."/>
            <person name="Murat C."/>
            <person name="Sun H."/>
            <person name="Tunlid A."/>
            <person name="Henrissat B."/>
            <person name="Grigoriev I.V."/>
            <person name="Hibbett D.S."/>
            <person name="Martin F."/>
            <person name="Nordberg H.P."/>
            <person name="Cantor M.N."/>
            <person name="Hua S.X."/>
        </authorList>
    </citation>
    <scope>NUCLEOTIDE SEQUENCE [LARGE SCALE GENOMIC DNA]</scope>
    <source>
        <strain evidence="2 3">Foug A</strain>
    </source>
</reference>
<feature type="compositionally biased region" description="Polar residues" evidence="1">
    <location>
        <begin position="200"/>
        <end position="213"/>
    </location>
</feature>
<dbReference type="HOGENOM" id="CLU_970322_0_0_1"/>
<feature type="region of interest" description="Disordered" evidence="1">
    <location>
        <begin position="194"/>
        <end position="213"/>
    </location>
</feature>
<feature type="region of interest" description="Disordered" evidence="1">
    <location>
        <begin position="244"/>
        <end position="287"/>
    </location>
</feature>
<evidence type="ECO:0000256" key="1">
    <source>
        <dbReference type="SAM" id="MobiDB-lite"/>
    </source>
</evidence>
<reference evidence="3" key="2">
    <citation type="submission" date="2015-01" db="EMBL/GenBank/DDBJ databases">
        <title>Evolutionary Origins and Diversification of the Mycorrhizal Mutualists.</title>
        <authorList>
            <consortium name="DOE Joint Genome Institute"/>
            <consortium name="Mycorrhizal Genomics Consortium"/>
            <person name="Kohler A."/>
            <person name="Kuo A."/>
            <person name="Nagy L.G."/>
            <person name="Floudas D."/>
            <person name="Copeland A."/>
            <person name="Barry K.W."/>
            <person name="Cichocki N."/>
            <person name="Veneault-Fourrey C."/>
            <person name="LaButti K."/>
            <person name="Lindquist E.A."/>
            <person name="Lipzen A."/>
            <person name="Lundell T."/>
            <person name="Morin E."/>
            <person name="Murat C."/>
            <person name="Riley R."/>
            <person name="Ohm R."/>
            <person name="Sun H."/>
            <person name="Tunlid A."/>
            <person name="Henrissat B."/>
            <person name="Grigoriev I.V."/>
            <person name="Hibbett D.S."/>
            <person name="Martin F."/>
        </authorList>
    </citation>
    <scope>NUCLEOTIDE SEQUENCE [LARGE SCALE GENOMIC DNA]</scope>
    <source>
        <strain evidence="3">Foug A</strain>
    </source>
</reference>
<keyword evidence="3" id="KW-1185">Reference proteome</keyword>
<accession>A0A0C3D510</accession>
<evidence type="ECO:0000313" key="3">
    <source>
        <dbReference type="Proteomes" id="UP000053989"/>
    </source>
</evidence>
<protein>
    <submittedName>
        <fullName evidence="2">Uncharacterized protein</fullName>
    </submittedName>
</protein>
<dbReference type="Proteomes" id="UP000053989">
    <property type="component" value="Unassembled WGS sequence"/>
</dbReference>
<dbReference type="InParanoid" id="A0A0C3D510"/>
<feature type="compositionally biased region" description="Polar residues" evidence="1">
    <location>
        <begin position="272"/>
        <end position="287"/>
    </location>
</feature>
<name>A0A0C3D510_9AGAM</name>
<gene>
    <name evidence="2" type="ORF">SCLCIDRAFT_33678</name>
</gene>
<evidence type="ECO:0000313" key="2">
    <source>
        <dbReference type="EMBL" id="KIM51156.1"/>
    </source>
</evidence>
<sequence>MNAPLQMHHHKRNRNWPKELHPTKYGRVCPTRNAYSMQFHILLLLRTALTTVQISTYCPNTSFNNPPLLCTIFLRQRPSNIFCINTEKATANTKPRLHGENSDDGTSTSTQANTNTNTYTIATATTAQVPILPPAPVQWQQYQCQRQRIAMRSTQASPPVQQRHQHQDRHGINGGDGASPSNCTCMALIAPAPPQHLRDSNNNSTDVNADNTNASTPIHPCTVTMMVTNDKNGINAITCTTKQAPAPTKQQQQQRHRHHSPWINGNADSKMITPSNNTRTPQGHNDV</sequence>
<proteinExistence type="predicted"/>
<feature type="region of interest" description="Disordered" evidence="1">
    <location>
        <begin position="149"/>
        <end position="178"/>
    </location>
</feature>
<dbReference type="EMBL" id="KN822280">
    <property type="protein sequence ID" value="KIM51156.1"/>
    <property type="molecule type" value="Genomic_DNA"/>
</dbReference>
<feature type="compositionally biased region" description="Polar residues" evidence="1">
    <location>
        <begin position="152"/>
        <end position="162"/>
    </location>
</feature>
<dbReference type="AlphaFoldDB" id="A0A0C3D510"/>
<organism evidence="2 3">
    <name type="scientific">Scleroderma citrinum Foug A</name>
    <dbReference type="NCBI Taxonomy" id="1036808"/>
    <lineage>
        <taxon>Eukaryota</taxon>
        <taxon>Fungi</taxon>
        <taxon>Dikarya</taxon>
        <taxon>Basidiomycota</taxon>
        <taxon>Agaricomycotina</taxon>
        <taxon>Agaricomycetes</taxon>
        <taxon>Agaricomycetidae</taxon>
        <taxon>Boletales</taxon>
        <taxon>Sclerodermatineae</taxon>
        <taxon>Sclerodermataceae</taxon>
        <taxon>Scleroderma</taxon>
    </lineage>
</organism>
<feature type="region of interest" description="Disordered" evidence="1">
    <location>
        <begin position="93"/>
        <end position="114"/>
    </location>
</feature>